<dbReference type="Proteomes" id="UP000287701">
    <property type="component" value="Chromosome"/>
</dbReference>
<dbReference type="SUPFAM" id="SSF51735">
    <property type="entry name" value="NAD(P)-binding Rossmann-fold domains"/>
    <property type="match status" value="1"/>
</dbReference>
<dbReference type="EMBL" id="CP035107">
    <property type="protein sequence ID" value="QAR31755.1"/>
    <property type="molecule type" value="Genomic_DNA"/>
</dbReference>
<accession>A0A3R5XVQ9</accession>
<name>A0A3R5XVQ9_ORNRH</name>
<dbReference type="InterPro" id="IPR036291">
    <property type="entry name" value="NAD(P)-bd_dom_sf"/>
</dbReference>
<dbReference type="AlphaFoldDB" id="A0A3R5XVQ9"/>
<proteinExistence type="predicted"/>
<gene>
    <name evidence="1" type="ORF">EQP59_10585</name>
</gene>
<protein>
    <submittedName>
        <fullName evidence="1">SDR family NAD(P)-dependent oxidoreductase</fullName>
    </submittedName>
</protein>
<reference evidence="1 2" key="1">
    <citation type="submission" date="2019-01" db="EMBL/GenBank/DDBJ databases">
        <title>Whole Genome of Ornithobacterium rhinotracheale FARPER-174b.</title>
        <authorList>
            <person name="Tataje-Lavanda L.A."/>
            <person name="Montalvan A."/>
            <person name="Montesinos R."/>
            <person name="Zimic M."/>
            <person name="Fernandez-Sanchez M."/>
            <person name="Fernandez-Diaz M."/>
        </authorList>
    </citation>
    <scope>NUCLEOTIDE SEQUENCE [LARGE SCALE GENOMIC DNA]</scope>
    <source>
        <strain evidence="1 2">FARPER-174b</strain>
    </source>
</reference>
<dbReference type="Pfam" id="PF00106">
    <property type="entry name" value="adh_short"/>
    <property type="match status" value="1"/>
</dbReference>
<evidence type="ECO:0000313" key="2">
    <source>
        <dbReference type="Proteomes" id="UP000287701"/>
    </source>
</evidence>
<sequence length="59" mass="6571">MQNLKDKVVISGASSGIGKATAYKLGKAWAKIVLGVRRENKLKAILQKNHAIRRRKRAE</sequence>
<dbReference type="RefSeq" id="WP_128502193.1">
    <property type="nucleotide sequence ID" value="NZ_CP035107.1"/>
</dbReference>
<dbReference type="InterPro" id="IPR002347">
    <property type="entry name" value="SDR_fam"/>
</dbReference>
<evidence type="ECO:0000313" key="1">
    <source>
        <dbReference type="EMBL" id="QAR31755.1"/>
    </source>
</evidence>
<dbReference type="OrthoDB" id="9775296at2"/>
<dbReference type="Gene3D" id="3.40.50.720">
    <property type="entry name" value="NAD(P)-binding Rossmann-like Domain"/>
    <property type="match status" value="1"/>
</dbReference>
<organism evidence="1 2">
    <name type="scientific">Ornithobacterium rhinotracheale</name>
    <dbReference type="NCBI Taxonomy" id="28251"/>
    <lineage>
        <taxon>Bacteria</taxon>
        <taxon>Pseudomonadati</taxon>
        <taxon>Bacteroidota</taxon>
        <taxon>Flavobacteriia</taxon>
        <taxon>Flavobacteriales</taxon>
        <taxon>Weeksellaceae</taxon>
        <taxon>Ornithobacterium</taxon>
    </lineage>
</organism>